<dbReference type="InterPro" id="IPR001647">
    <property type="entry name" value="HTH_TetR"/>
</dbReference>
<feature type="domain" description="HTH tetR-type" evidence="5">
    <location>
        <begin position="12"/>
        <end position="72"/>
    </location>
</feature>
<dbReference type="InterPro" id="IPR050109">
    <property type="entry name" value="HTH-type_TetR-like_transc_reg"/>
</dbReference>
<sequence length="202" mass="21930">MTEPGLRARKKARTRAHIAATAARLFGAKGYEHVAVRDVARAAEVSEQTVYNYFPTKQHLALDRREEFEERSGRLVADRAPGISPAAALRQELAAEIALLRAQDPEQARGELPALTQTSPYLRRLTLESRDRQADGIAVALAATDNLAPAVAKAHAMALVWPFQMLVDEVGPRLLAGEHPASIADELGPAMLAVLDDLDGRL</sequence>
<dbReference type="InterPro" id="IPR009057">
    <property type="entry name" value="Homeodomain-like_sf"/>
</dbReference>
<keyword evidence="2 4" id="KW-0238">DNA-binding</keyword>
<proteinExistence type="predicted"/>
<accession>A0ABS8P2P8</accession>
<dbReference type="PRINTS" id="PR00455">
    <property type="entry name" value="HTHTETR"/>
</dbReference>
<keyword evidence="3" id="KW-0804">Transcription</keyword>
<evidence type="ECO:0000256" key="2">
    <source>
        <dbReference type="ARBA" id="ARBA00023125"/>
    </source>
</evidence>
<dbReference type="PANTHER" id="PTHR30055:SF234">
    <property type="entry name" value="HTH-TYPE TRANSCRIPTIONAL REGULATOR BETI"/>
    <property type="match status" value="1"/>
</dbReference>
<evidence type="ECO:0000256" key="4">
    <source>
        <dbReference type="PROSITE-ProRule" id="PRU00335"/>
    </source>
</evidence>
<keyword evidence="1" id="KW-0805">Transcription regulation</keyword>
<organism evidence="6 7">
    <name type="scientific">Actinomycetospora endophytica</name>
    <dbReference type="NCBI Taxonomy" id="2291215"/>
    <lineage>
        <taxon>Bacteria</taxon>
        <taxon>Bacillati</taxon>
        <taxon>Actinomycetota</taxon>
        <taxon>Actinomycetes</taxon>
        <taxon>Pseudonocardiales</taxon>
        <taxon>Pseudonocardiaceae</taxon>
        <taxon>Actinomycetospora</taxon>
    </lineage>
</organism>
<dbReference type="Pfam" id="PF00440">
    <property type="entry name" value="TetR_N"/>
    <property type="match status" value="1"/>
</dbReference>
<dbReference type="Gene3D" id="1.10.357.10">
    <property type="entry name" value="Tetracycline Repressor, domain 2"/>
    <property type="match status" value="1"/>
</dbReference>
<keyword evidence="7" id="KW-1185">Reference proteome</keyword>
<dbReference type="Proteomes" id="UP001199469">
    <property type="component" value="Unassembled WGS sequence"/>
</dbReference>
<evidence type="ECO:0000256" key="1">
    <source>
        <dbReference type="ARBA" id="ARBA00023015"/>
    </source>
</evidence>
<feature type="DNA-binding region" description="H-T-H motif" evidence="4">
    <location>
        <begin position="35"/>
        <end position="54"/>
    </location>
</feature>
<evidence type="ECO:0000313" key="6">
    <source>
        <dbReference type="EMBL" id="MCD2191840.1"/>
    </source>
</evidence>
<protein>
    <submittedName>
        <fullName evidence="6">TetR/AcrR family transcriptional regulator</fullName>
    </submittedName>
</protein>
<evidence type="ECO:0000259" key="5">
    <source>
        <dbReference type="PROSITE" id="PS50977"/>
    </source>
</evidence>
<dbReference type="PROSITE" id="PS50977">
    <property type="entry name" value="HTH_TETR_2"/>
    <property type="match status" value="1"/>
</dbReference>
<dbReference type="SUPFAM" id="SSF46689">
    <property type="entry name" value="Homeodomain-like"/>
    <property type="match status" value="1"/>
</dbReference>
<evidence type="ECO:0000256" key="3">
    <source>
        <dbReference type="ARBA" id="ARBA00023163"/>
    </source>
</evidence>
<evidence type="ECO:0000313" key="7">
    <source>
        <dbReference type="Proteomes" id="UP001199469"/>
    </source>
</evidence>
<name>A0ABS8P2P8_9PSEU</name>
<dbReference type="RefSeq" id="WP_230729496.1">
    <property type="nucleotide sequence ID" value="NZ_JAJNDB010000001.1"/>
</dbReference>
<comment type="caution">
    <text evidence="6">The sequence shown here is derived from an EMBL/GenBank/DDBJ whole genome shotgun (WGS) entry which is preliminary data.</text>
</comment>
<dbReference type="PANTHER" id="PTHR30055">
    <property type="entry name" value="HTH-TYPE TRANSCRIPTIONAL REGULATOR RUTR"/>
    <property type="match status" value="1"/>
</dbReference>
<dbReference type="EMBL" id="JAJNDB010000001">
    <property type="protein sequence ID" value="MCD2191840.1"/>
    <property type="molecule type" value="Genomic_DNA"/>
</dbReference>
<gene>
    <name evidence="6" type="ORF">LQ327_00345</name>
</gene>
<reference evidence="6 7" key="1">
    <citation type="submission" date="2021-11" db="EMBL/GenBank/DDBJ databases">
        <title>Draft genome sequence of Actinomycetospora sp. SF1 isolated from the rhizosphere soil.</title>
        <authorList>
            <person name="Duangmal K."/>
            <person name="Chantavorakit T."/>
        </authorList>
    </citation>
    <scope>NUCLEOTIDE SEQUENCE [LARGE SCALE GENOMIC DNA]</scope>
    <source>
        <strain evidence="6 7">TBRC 5722</strain>
    </source>
</reference>